<proteinExistence type="predicted"/>
<dbReference type="RefSeq" id="WP_376919916.1">
    <property type="nucleotide sequence ID" value="NZ_JBHRSW010000014.1"/>
</dbReference>
<reference evidence="3" key="1">
    <citation type="journal article" date="2019" name="Int. J. Syst. Evol. Microbiol.">
        <title>The Global Catalogue of Microorganisms (GCM) 10K type strain sequencing project: providing services to taxonomists for standard genome sequencing and annotation.</title>
        <authorList>
            <consortium name="The Broad Institute Genomics Platform"/>
            <consortium name="The Broad Institute Genome Sequencing Center for Infectious Disease"/>
            <person name="Wu L."/>
            <person name="Ma J."/>
        </authorList>
    </citation>
    <scope>NUCLEOTIDE SEQUENCE [LARGE SCALE GENOMIC DNA]</scope>
    <source>
        <strain evidence="3">KCTC 52473</strain>
    </source>
</reference>
<dbReference type="PROSITE" id="PS51257">
    <property type="entry name" value="PROKAR_LIPOPROTEIN"/>
    <property type="match status" value="1"/>
</dbReference>
<dbReference type="Gene3D" id="2.60.40.10">
    <property type="entry name" value="Immunoglobulins"/>
    <property type="match status" value="1"/>
</dbReference>
<comment type="caution">
    <text evidence="2">The sequence shown here is derived from an EMBL/GenBank/DDBJ whole genome shotgun (WGS) entry which is preliminary data.</text>
</comment>
<protein>
    <recommendedName>
        <fullName evidence="4">Lipoprotein</fullName>
    </recommendedName>
</protein>
<evidence type="ECO:0000256" key="1">
    <source>
        <dbReference type="SAM" id="MobiDB-lite"/>
    </source>
</evidence>
<evidence type="ECO:0000313" key="2">
    <source>
        <dbReference type="EMBL" id="MFC3121784.1"/>
    </source>
</evidence>
<keyword evidence="3" id="KW-1185">Reference proteome</keyword>
<gene>
    <name evidence="2" type="ORF">ACFOHL_09145</name>
</gene>
<evidence type="ECO:0000313" key="3">
    <source>
        <dbReference type="Proteomes" id="UP001595478"/>
    </source>
</evidence>
<evidence type="ECO:0008006" key="4">
    <source>
        <dbReference type="Google" id="ProtNLM"/>
    </source>
</evidence>
<name>A0ABV7FNA1_9ALTE</name>
<accession>A0ABV7FNA1</accession>
<dbReference type="EMBL" id="JBHRSW010000014">
    <property type="protein sequence ID" value="MFC3121784.1"/>
    <property type="molecule type" value="Genomic_DNA"/>
</dbReference>
<dbReference type="Gene3D" id="2.60.40.3010">
    <property type="match status" value="1"/>
</dbReference>
<organism evidence="2 3">
    <name type="scientific">Agaribacter flavus</name>
    <dbReference type="NCBI Taxonomy" id="1902781"/>
    <lineage>
        <taxon>Bacteria</taxon>
        <taxon>Pseudomonadati</taxon>
        <taxon>Pseudomonadota</taxon>
        <taxon>Gammaproteobacteria</taxon>
        <taxon>Alteromonadales</taxon>
        <taxon>Alteromonadaceae</taxon>
        <taxon>Agaribacter</taxon>
    </lineage>
</organism>
<sequence length="641" mass="72059">MNKHFIYIASIFSLFSCGGGTSDSSNSGNLNPPISSPPVSQNDVTPLFIQDDMRFYGKTEARAGETIGFALIHENDEAFDVSWTQIDGPPLPILAANSQSIGITPDTSGNYTIGATITKSNGERQNIETSFTVSERAEISIMLDHTAAEMAKVSLHINNRSGRNVSAISWEQTAGVEIAELTEQGQFLFFNAPEVSKDELLELRAQVTLETGNTYSEEVFVLVQNVDINRDGLFFGNNDDVITEDMHAYLPSSPYKTAIESCVYGNRIPNPPNCSFATLPLIGMVTPNPDINDILERTLVSHQWMGDRFRQYLQDSVAGPDMLNLLRGVTAIVISYEVRPSFYWAATGAIYLDANNFWMTPSERDTLNDQPDFRSNFGNELQFLFPWRYVKNNDYYPATFYGNKDLRQTRSFEDVEAEISWLMYHELAHANDFFPPTAWQNINDNTTPLAYFRGNGTNSDVLNNNFPLRSDEMHALAQVSFGGEDATATQKAYTAEDVASFFEPDISPSYYSFFTTREDYATLFERFIMLHRLGAGADVAILSDVDNDQRLITWGQRNRVSDPALADRVEFAVSRVYPELVNVRALIQQLPEEQTLPSGVSWFDAVDLSQTGNSVQEVNKMSKAEKHRRMELDTRRPHHMN</sequence>
<feature type="compositionally biased region" description="Basic and acidic residues" evidence="1">
    <location>
        <begin position="620"/>
        <end position="635"/>
    </location>
</feature>
<feature type="region of interest" description="Disordered" evidence="1">
    <location>
        <begin position="614"/>
        <end position="641"/>
    </location>
</feature>
<dbReference type="InterPro" id="IPR013783">
    <property type="entry name" value="Ig-like_fold"/>
</dbReference>
<dbReference type="Proteomes" id="UP001595478">
    <property type="component" value="Unassembled WGS sequence"/>
</dbReference>